<evidence type="ECO:0000313" key="3">
    <source>
        <dbReference type="EMBL" id="ADQ80388.1"/>
    </source>
</evidence>
<accession>E4T6P4</accession>
<dbReference type="InterPro" id="IPR002881">
    <property type="entry name" value="DUF58"/>
</dbReference>
<dbReference type="AlphaFoldDB" id="E4T6P4"/>
<dbReference type="OrthoDB" id="845740at2"/>
<proteinExistence type="predicted"/>
<name>E4T6P4_PALPW</name>
<dbReference type="KEGG" id="ppn:Palpr_2252"/>
<organism evidence="3 4">
    <name type="scientific">Paludibacter propionicigenes (strain DSM 17365 / JCM 13257 / WB4)</name>
    <dbReference type="NCBI Taxonomy" id="694427"/>
    <lineage>
        <taxon>Bacteria</taxon>
        <taxon>Pseudomonadati</taxon>
        <taxon>Bacteroidota</taxon>
        <taxon>Bacteroidia</taxon>
        <taxon>Bacteroidales</taxon>
        <taxon>Paludibacteraceae</taxon>
        <taxon>Paludibacter</taxon>
    </lineage>
</organism>
<evidence type="ECO:0000256" key="1">
    <source>
        <dbReference type="SAM" id="Phobius"/>
    </source>
</evidence>
<dbReference type="STRING" id="694427.Palpr_2252"/>
<evidence type="ECO:0000313" key="4">
    <source>
        <dbReference type="Proteomes" id="UP000008718"/>
    </source>
</evidence>
<keyword evidence="4" id="KW-1185">Reference proteome</keyword>
<dbReference type="PANTHER" id="PTHR33608">
    <property type="entry name" value="BLL2464 PROTEIN"/>
    <property type="match status" value="1"/>
</dbReference>
<dbReference type="eggNOG" id="COG1721">
    <property type="taxonomic scope" value="Bacteria"/>
</dbReference>
<gene>
    <name evidence="3" type="ordered locus">Palpr_2252</name>
</gene>
<dbReference type="EMBL" id="CP002345">
    <property type="protein sequence ID" value="ADQ80388.1"/>
    <property type="molecule type" value="Genomic_DNA"/>
</dbReference>
<dbReference type="HOGENOM" id="CLU_048408_0_0_10"/>
<evidence type="ECO:0000259" key="2">
    <source>
        <dbReference type="Pfam" id="PF01882"/>
    </source>
</evidence>
<dbReference type="Proteomes" id="UP000008718">
    <property type="component" value="Chromosome"/>
</dbReference>
<dbReference type="PANTHER" id="PTHR33608:SF3">
    <property type="entry name" value="SLR2013 PROTEIN"/>
    <property type="match status" value="1"/>
</dbReference>
<reference key="1">
    <citation type="submission" date="2010-11" db="EMBL/GenBank/DDBJ databases">
        <title>The complete genome of Paludibacter propionicigenes DSM 17365.</title>
        <authorList>
            <consortium name="US DOE Joint Genome Institute (JGI-PGF)"/>
            <person name="Lucas S."/>
            <person name="Copeland A."/>
            <person name="Lapidus A."/>
            <person name="Bruce D."/>
            <person name="Goodwin L."/>
            <person name="Pitluck S."/>
            <person name="Kyrpides N."/>
            <person name="Mavromatis K."/>
            <person name="Ivanova N."/>
            <person name="Munk A.C."/>
            <person name="Brettin T."/>
            <person name="Detter J.C."/>
            <person name="Han C."/>
            <person name="Tapia R."/>
            <person name="Land M."/>
            <person name="Hauser L."/>
            <person name="Markowitz V."/>
            <person name="Cheng J.-F."/>
            <person name="Hugenholtz P."/>
            <person name="Woyke T."/>
            <person name="Wu D."/>
            <person name="Gronow S."/>
            <person name="Wellnitz S."/>
            <person name="Brambilla E."/>
            <person name="Klenk H.-P."/>
            <person name="Eisen J.A."/>
        </authorList>
    </citation>
    <scope>NUCLEOTIDE SEQUENCE</scope>
    <source>
        <strain>WB4</strain>
    </source>
</reference>
<dbReference type="RefSeq" id="WP_013445757.1">
    <property type="nucleotide sequence ID" value="NC_014734.1"/>
</dbReference>
<keyword evidence="1" id="KW-1133">Transmembrane helix</keyword>
<keyword evidence="1" id="KW-0472">Membrane</keyword>
<reference evidence="3 4" key="2">
    <citation type="journal article" date="2011" name="Stand. Genomic Sci.">
        <title>Complete genome sequence of Paludibacter propionicigenes type strain (WB4).</title>
        <authorList>
            <person name="Gronow S."/>
            <person name="Munk C."/>
            <person name="Lapidus A."/>
            <person name="Nolan M."/>
            <person name="Lucas S."/>
            <person name="Hammon N."/>
            <person name="Deshpande S."/>
            <person name="Cheng J.F."/>
            <person name="Tapia R."/>
            <person name="Han C."/>
            <person name="Goodwin L."/>
            <person name="Pitluck S."/>
            <person name="Liolios K."/>
            <person name="Ivanova N."/>
            <person name="Mavromatis K."/>
            <person name="Mikhailova N."/>
            <person name="Pati A."/>
            <person name="Chen A."/>
            <person name="Palaniappan K."/>
            <person name="Land M."/>
            <person name="Hauser L."/>
            <person name="Chang Y.J."/>
            <person name="Jeffries C.D."/>
            <person name="Brambilla E."/>
            <person name="Rohde M."/>
            <person name="Goker M."/>
            <person name="Detter J.C."/>
            <person name="Woyke T."/>
            <person name="Bristow J."/>
            <person name="Eisen J.A."/>
            <person name="Markowitz V."/>
            <person name="Hugenholtz P."/>
            <person name="Kyrpides N.C."/>
            <person name="Klenk H.P."/>
        </authorList>
    </citation>
    <scope>NUCLEOTIDE SEQUENCE [LARGE SCALE GENOMIC DNA]</scope>
    <source>
        <strain evidence="4">DSM 17365 / JCM 13257 / WB4</strain>
    </source>
</reference>
<feature type="transmembrane region" description="Helical" evidence="1">
    <location>
        <begin position="36"/>
        <end position="58"/>
    </location>
</feature>
<protein>
    <recommendedName>
        <fullName evidence="2">DUF58 domain-containing protein</fullName>
    </recommendedName>
</protein>
<feature type="domain" description="DUF58" evidence="2">
    <location>
        <begin position="204"/>
        <end position="374"/>
    </location>
</feature>
<feature type="transmembrane region" description="Helical" evidence="1">
    <location>
        <begin position="12"/>
        <end position="30"/>
    </location>
</feature>
<dbReference type="Pfam" id="PF01882">
    <property type="entry name" value="DUF58"/>
    <property type="match status" value="1"/>
</dbReference>
<sequence length="443" mass="51925">MKTLRSVYINQRFFYLLMGLGAVFFISFFVKWLFDIALILLVLFLLITVADFFILYSLRKGIVAERELPDKLSNGDDNIIRISLNNNYPIAVRLEIIDEIPFQFQKRDFLVHLRLIAKEKREIEYSLRPTKRGEYVYGKLNVYAKSVIGLVAKRYVFSENATIPTYPSFIQLRKYDMMAFSNTLTQFGLKRIRRIGHTMEFEQIKDYVQGDDMRTINWKATSKKNELMVNQYQDEKSQPVYQVIDTGRSMQMPFMELSLLDYAINSTLALSNIVLKKQDKAGMFSFSKKVENYVTAERRAGQMHKLMETLYRIDTDFMESDFSRLYVDIKQAVTQRSLILLYSNFETLDALRRQLAYLKGIAKNHLLIVVFFDNTELNQIITHSAKSTQEIYDKIIAEKFAFEKRLIVRELNKHGIQSILTQPENLTVDTINKYLELKARGMI</sequence>
<keyword evidence="1" id="KW-0812">Transmembrane</keyword>